<protein>
    <submittedName>
        <fullName evidence="1">Uncharacterized protein</fullName>
    </submittedName>
</protein>
<evidence type="ECO:0000313" key="1">
    <source>
        <dbReference type="EMBL" id="KKK64783.1"/>
    </source>
</evidence>
<proteinExistence type="predicted"/>
<sequence>MWAFMWLAALVGFCVWRWVKWLESRDEAWMAAEMDAEIVEVLDWDAWTREMAGSDGWHEPPSA</sequence>
<comment type="caution">
    <text evidence="1">The sequence shown here is derived from an EMBL/GenBank/DDBJ whole genome shotgun (WGS) entry which is preliminary data.</text>
</comment>
<name>A0A0F8X7I9_9ZZZZ</name>
<reference evidence="1" key="1">
    <citation type="journal article" date="2015" name="Nature">
        <title>Complex archaea that bridge the gap between prokaryotes and eukaryotes.</title>
        <authorList>
            <person name="Spang A."/>
            <person name="Saw J.H."/>
            <person name="Jorgensen S.L."/>
            <person name="Zaremba-Niedzwiedzka K."/>
            <person name="Martijn J."/>
            <person name="Lind A.E."/>
            <person name="van Eijk R."/>
            <person name="Schleper C."/>
            <person name="Guy L."/>
            <person name="Ettema T.J."/>
        </authorList>
    </citation>
    <scope>NUCLEOTIDE SEQUENCE</scope>
</reference>
<gene>
    <name evidence="1" type="ORF">LCGC14_2980720</name>
</gene>
<organism evidence="1">
    <name type="scientific">marine sediment metagenome</name>
    <dbReference type="NCBI Taxonomy" id="412755"/>
    <lineage>
        <taxon>unclassified sequences</taxon>
        <taxon>metagenomes</taxon>
        <taxon>ecological metagenomes</taxon>
    </lineage>
</organism>
<accession>A0A0F8X7I9</accession>
<dbReference type="AlphaFoldDB" id="A0A0F8X7I9"/>
<dbReference type="EMBL" id="LAZR01060867">
    <property type="protein sequence ID" value="KKK64783.1"/>
    <property type="molecule type" value="Genomic_DNA"/>
</dbReference>